<gene>
    <name evidence="2" type="ORF">OJAG_10920</name>
</gene>
<name>A0A163SBD1_9CELL</name>
<dbReference type="Proteomes" id="UP000076447">
    <property type="component" value="Unassembled WGS sequence"/>
</dbReference>
<sequence length="172" mass="18709">MRTRRDEWVVDTDGLSDEERVRTTREVLALFASGVAEVAFDVVTPDGPIPPGFEEAAKLLRHRAGGPVEDPGYWTFDRAPVDDEVWAALLAVAPSSYSADLYGPQGGAPVVSLADEATSVGVRATGERLAQVERVVGRDRLVPLAEWHARRRAARREARRRRSPHGSASPGS</sequence>
<comment type="caution">
    <text evidence="2">The sequence shown here is derived from an EMBL/GenBank/DDBJ whole genome shotgun (WGS) entry which is preliminary data.</text>
</comment>
<proteinExistence type="predicted"/>
<reference evidence="2 3" key="1">
    <citation type="submission" date="2016-01" db="EMBL/GenBank/DDBJ databases">
        <title>Genome sequence of Oerskovia enterophila VJag, an agar and cellulose degrading bacterium.</title>
        <authorList>
            <person name="Poehlein A."/>
            <person name="Jag V."/>
            <person name="Bengelsdorf F."/>
            <person name="Duerre P."/>
            <person name="Daniel R."/>
        </authorList>
    </citation>
    <scope>NUCLEOTIDE SEQUENCE [LARGE SCALE GENOMIC DNA]</scope>
    <source>
        <strain evidence="2 3">VJag</strain>
    </source>
</reference>
<feature type="region of interest" description="Disordered" evidence="1">
    <location>
        <begin position="150"/>
        <end position="172"/>
    </location>
</feature>
<dbReference type="AlphaFoldDB" id="A0A163SBD1"/>
<dbReference type="PATRIC" id="fig|43678.3.peg.1142"/>
<feature type="compositionally biased region" description="Basic residues" evidence="1">
    <location>
        <begin position="150"/>
        <end position="164"/>
    </location>
</feature>
<dbReference type="STRING" id="43678.OJAG_10920"/>
<dbReference type="EMBL" id="LRIE01000057">
    <property type="protein sequence ID" value="KZM36213.1"/>
    <property type="molecule type" value="Genomic_DNA"/>
</dbReference>
<evidence type="ECO:0000313" key="3">
    <source>
        <dbReference type="Proteomes" id="UP000076447"/>
    </source>
</evidence>
<evidence type="ECO:0000256" key="1">
    <source>
        <dbReference type="SAM" id="MobiDB-lite"/>
    </source>
</evidence>
<protein>
    <submittedName>
        <fullName evidence="2">Uncharacterized protein</fullName>
    </submittedName>
</protein>
<evidence type="ECO:0000313" key="2">
    <source>
        <dbReference type="EMBL" id="KZM36213.1"/>
    </source>
</evidence>
<accession>A0A163SBD1</accession>
<organism evidence="2 3">
    <name type="scientific">Oerskovia enterophila</name>
    <dbReference type="NCBI Taxonomy" id="43678"/>
    <lineage>
        <taxon>Bacteria</taxon>
        <taxon>Bacillati</taxon>
        <taxon>Actinomycetota</taxon>
        <taxon>Actinomycetes</taxon>
        <taxon>Micrococcales</taxon>
        <taxon>Cellulomonadaceae</taxon>
        <taxon>Oerskovia</taxon>
    </lineage>
</organism>